<dbReference type="HAMAP" id="MF_00074">
    <property type="entry name" value="16SrRNA_methyltr_G"/>
    <property type="match status" value="1"/>
</dbReference>
<dbReference type="SUPFAM" id="SSF53335">
    <property type="entry name" value="S-adenosyl-L-methionine-dependent methyltransferases"/>
    <property type="match status" value="1"/>
</dbReference>
<accession>A0A6B8LXA7</accession>
<dbReference type="NCBIfam" id="TIGR00138">
    <property type="entry name" value="rsmG_gidB"/>
    <property type="match status" value="1"/>
</dbReference>
<keyword evidence="3 6" id="KW-0489">Methyltransferase</keyword>
<keyword evidence="5 6" id="KW-0949">S-adenosyl-L-methionine</keyword>
<dbReference type="PANTHER" id="PTHR31760:SF0">
    <property type="entry name" value="S-ADENOSYL-L-METHIONINE-DEPENDENT METHYLTRANSFERASES SUPERFAMILY PROTEIN"/>
    <property type="match status" value="1"/>
</dbReference>
<keyword evidence="1 6" id="KW-0963">Cytoplasm</keyword>
<comment type="subcellular location">
    <subcellularLocation>
        <location evidence="6">Cytoplasm</location>
    </subcellularLocation>
</comment>
<evidence type="ECO:0000256" key="6">
    <source>
        <dbReference type="HAMAP-Rule" id="MF_00074"/>
    </source>
</evidence>
<dbReference type="InterPro" id="IPR003682">
    <property type="entry name" value="rRNA_ssu_MeTfrase_G"/>
</dbReference>
<dbReference type="EC" id="2.1.1.170" evidence="6"/>
<dbReference type="GO" id="GO:0005829">
    <property type="term" value="C:cytosol"/>
    <property type="evidence" value="ECO:0007669"/>
    <property type="project" value="TreeGrafter"/>
</dbReference>
<protein>
    <recommendedName>
        <fullName evidence="6">Ribosomal RNA small subunit methyltransferase G</fullName>
        <ecNumber evidence="6">2.1.1.170</ecNumber>
    </recommendedName>
    <alternativeName>
        <fullName evidence="6">16S rRNA 7-methylguanosine methyltransferase</fullName>
        <shortName evidence="6">16S rRNA m7G methyltransferase</shortName>
    </alternativeName>
</protein>
<dbReference type="Proteomes" id="UP000422569">
    <property type="component" value="Chromosome"/>
</dbReference>
<organism evidence="7 8">
    <name type="scientific">Methylocystis parvus</name>
    <dbReference type="NCBI Taxonomy" id="134"/>
    <lineage>
        <taxon>Bacteria</taxon>
        <taxon>Pseudomonadati</taxon>
        <taxon>Pseudomonadota</taxon>
        <taxon>Alphaproteobacteria</taxon>
        <taxon>Hyphomicrobiales</taxon>
        <taxon>Methylocystaceae</taxon>
        <taxon>Methylocystis</taxon>
    </lineage>
</organism>
<evidence type="ECO:0000256" key="5">
    <source>
        <dbReference type="ARBA" id="ARBA00022691"/>
    </source>
</evidence>
<comment type="function">
    <text evidence="6">Specifically methylates the N7 position of guanine in position 527 of 16S rRNA.</text>
</comment>
<evidence type="ECO:0000313" key="8">
    <source>
        <dbReference type="Proteomes" id="UP000422569"/>
    </source>
</evidence>
<dbReference type="InterPro" id="IPR029063">
    <property type="entry name" value="SAM-dependent_MTases_sf"/>
</dbReference>
<feature type="binding site" evidence="6">
    <location>
        <begin position="126"/>
        <end position="127"/>
    </location>
    <ligand>
        <name>S-adenosyl-L-methionine</name>
        <dbReference type="ChEBI" id="CHEBI:59789"/>
    </ligand>
</feature>
<gene>
    <name evidence="6 7" type="primary">rsmG</name>
    <name evidence="7" type="ORF">F7D14_05990</name>
</gene>
<comment type="catalytic activity">
    <reaction evidence="6">
        <text>guanosine(527) in 16S rRNA + S-adenosyl-L-methionine = N(7)-methylguanosine(527) in 16S rRNA + S-adenosyl-L-homocysteine</text>
        <dbReference type="Rhea" id="RHEA:42732"/>
        <dbReference type="Rhea" id="RHEA-COMP:10209"/>
        <dbReference type="Rhea" id="RHEA-COMP:10210"/>
        <dbReference type="ChEBI" id="CHEBI:57856"/>
        <dbReference type="ChEBI" id="CHEBI:59789"/>
        <dbReference type="ChEBI" id="CHEBI:74269"/>
        <dbReference type="ChEBI" id="CHEBI:74480"/>
        <dbReference type="EC" id="2.1.1.170"/>
    </reaction>
</comment>
<evidence type="ECO:0000256" key="3">
    <source>
        <dbReference type="ARBA" id="ARBA00022603"/>
    </source>
</evidence>
<evidence type="ECO:0000256" key="1">
    <source>
        <dbReference type="ARBA" id="ARBA00022490"/>
    </source>
</evidence>
<dbReference type="Pfam" id="PF02527">
    <property type="entry name" value="GidB"/>
    <property type="match status" value="1"/>
</dbReference>
<reference evidence="7 8" key="1">
    <citation type="submission" date="2019-09" db="EMBL/GenBank/DDBJ databases">
        <title>Isolation and complete genome sequencing of Methylocystis species.</title>
        <authorList>
            <person name="Rumah B.L."/>
            <person name="Stead C.E."/>
            <person name="Stevens B.C."/>
            <person name="Minton N.P."/>
            <person name="Grosse-Honebrink A."/>
            <person name="Zhang Y."/>
        </authorList>
    </citation>
    <scope>NUCLEOTIDE SEQUENCE [LARGE SCALE GENOMIC DNA]</scope>
    <source>
        <strain evidence="7 8">BRCS2</strain>
    </source>
</reference>
<dbReference type="RefSeq" id="WP_016918594.1">
    <property type="nucleotide sequence ID" value="NZ_CP044331.1"/>
</dbReference>
<comment type="caution">
    <text evidence="6">Lacks conserved residue(s) required for the propagation of feature annotation.</text>
</comment>
<dbReference type="KEGG" id="mpar:F7D14_05990"/>
<keyword evidence="2 6" id="KW-0698">rRNA processing</keyword>
<proteinExistence type="inferred from homology"/>
<comment type="similarity">
    <text evidence="6">Belongs to the methyltransferase superfamily. RNA methyltransferase RsmG family.</text>
</comment>
<name>A0A6B8LXA7_9HYPH</name>
<dbReference type="PANTHER" id="PTHR31760">
    <property type="entry name" value="S-ADENOSYL-L-METHIONINE-DEPENDENT METHYLTRANSFERASES SUPERFAMILY PROTEIN"/>
    <property type="match status" value="1"/>
</dbReference>
<feature type="binding site" evidence="6">
    <location>
        <position position="143"/>
    </location>
    <ligand>
        <name>S-adenosyl-L-methionine</name>
        <dbReference type="ChEBI" id="CHEBI:59789"/>
    </ligand>
</feature>
<dbReference type="GO" id="GO:0070043">
    <property type="term" value="F:rRNA (guanine-N7-)-methyltransferase activity"/>
    <property type="evidence" value="ECO:0007669"/>
    <property type="project" value="UniProtKB-UniRule"/>
</dbReference>
<dbReference type="EMBL" id="CP044331">
    <property type="protein sequence ID" value="QGM97067.1"/>
    <property type="molecule type" value="Genomic_DNA"/>
</dbReference>
<feature type="binding site" evidence="6">
    <location>
        <position position="73"/>
    </location>
    <ligand>
        <name>S-adenosyl-L-methionine</name>
        <dbReference type="ChEBI" id="CHEBI:59789"/>
    </ligand>
</feature>
<evidence type="ECO:0000256" key="2">
    <source>
        <dbReference type="ARBA" id="ARBA00022552"/>
    </source>
</evidence>
<dbReference type="AlphaFoldDB" id="A0A6B8LXA7"/>
<feature type="binding site" evidence="6">
    <location>
        <position position="78"/>
    </location>
    <ligand>
        <name>S-adenosyl-L-methionine</name>
        <dbReference type="ChEBI" id="CHEBI:59789"/>
    </ligand>
</feature>
<dbReference type="Gene3D" id="3.40.50.150">
    <property type="entry name" value="Vaccinia Virus protein VP39"/>
    <property type="match status" value="1"/>
</dbReference>
<evidence type="ECO:0000313" key="7">
    <source>
        <dbReference type="EMBL" id="QGM97067.1"/>
    </source>
</evidence>
<dbReference type="PIRSF" id="PIRSF003078">
    <property type="entry name" value="GidB"/>
    <property type="match status" value="1"/>
</dbReference>
<keyword evidence="4 6" id="KW-0808">Transferase</keyword>
<evidence type="ECO:0000256" key="4">
    <source>
        <dbReference type="ARBA" id="ARBA00022679"/>
    </source>
</evidence>
<keyword evidence="8" id="KW-1185">Reference proteome</keyword>
<sequence length="216" mass="23935">MSDDNRAAALEIVPALATIERELGIYEGLLRRWQAKINLVAPNTLNEIWVRHFADSAQALEAAPNATLWADFGSGAGFPGLVTALLLKREESARVHLIESDQRKAAFLRAVSRETGAPVEVHAERIEKALPPLASQIQAISARALAPLDRLVELAREPLEKGVKGVFLKGEEWRDELTAAERVSNFKFETIQSRTHPRARLIVIDKASEANFDRTE</sequence>